<feature type="region of interest" description="Disordered" evidence="1">
    <location>
        <begin position="41"/>
        <end position="60"/>
    </location>
</feature>
<organism evidence="2 3">
    <name type="scientific">Acropora cervicornis</name>
    <name type="common">Staghorn coral</name>
    <dbReference type="NCBI Taxonomy" id="6130"/>
    <lineage>
        <taxon>Eukaryota</taxon>
        <taxon>Metazoa</taxon>
        <taxon>Cnidaria</taxon>
        <taxon>Anthozoa</taxon>
        <taxon>Hexacorallia</taxon>
        <taxon>Scleractinia</taxon>
        <taxon>Astrocoeniina</taxon>
        <taxon>Acroporidae</taxon>
        <taxon>Acropora</taxon>
    </lineage>
</organism>
<evidence type="ECO:0000256" key="1">
    <source>
        <dbReference type="SAM" id="MobiDB-lite"/>
    </source>
</evidence>
<sequence>MVLIEKIKKKTAQELKASCISPEPTELDRLLKEIMERAEACDQSRMTTQEKKQKEQGQAKDIRLKAMESLSETKKRSISHGDGGTEMVTYLREQAKGERDRNNDLCNWRKRLR</sequence>
<accession>A0AAD9UVX5</accession>
<gene>
    <name evidence="2" type="ORF">P5673_026952</name>
</gene>
<evidence type="ECO:0000313" key="3">
    <source>
        <dbReference type="Proteomes" id="UP001249851"/>
    </source>
</evidence>
<dbReference type="AlphaFoldDB" id="A0AAD9UVX5"/>
<dbReference type="Proteomes" id="UP001249851">
    <property type="component" value="Unassembled WGS sequence"/>
</dbReference>
<protein>
    <submittedName>
        <fullName evidence="2">Uncharacterized protein</fullName>
    </submittedName>
</protein>
<evidence type="ECO:0000313" key="2">
    <source>
        <dbReference type="EMBL" id="KAK2551956.1"/>
    </source>
</evidence>
<reference evidence="2" key="1">
    <citation type="journal article" date="2023" name="G3 (Bethesda)">
        <title>Whole genome assembly and annotation of the endangered Caribbean coral Acropora cervicornis.</title>
        <authorList>
            <person name="Selwyn J.D."/>
            <person name="Vollmer S.V."/>
        </authorList>
    </citation>
    <scope>NUCLEOTIDE SEQUENCE</scope>
    <source>
        <strain evidence="2">K2</strain>
    </source>
</reference>
<dbReference type="EMBL" id="JARQWQ010000091">
    <property type="protein sequence ID" value="KAK2551956.1"/>
    <property type="molecule type" value="Genomic_DNA"/>
</dbReference>
<comment type="caution">
    <text evidence="2">The sequence shown here is derived from an EMBL/GenBank/DDBJ whole genome shotgun (WGS) entry which is preliminary data.</text>
</comment>
<feature type="region of interest" description="Disordered" evidence="1">
    <location>
        <begin position="92"/>
        <end position="113"/>
    </location>
</feature>
<feature type="compositionally biased region" description="Basic and acidic residues" evidence="1">
    <location>
        <begin position="93"/>
        <end position="103"/>
    </location>
</feature>
<name>A0AAD9UVX5_ACRCE</name>
<keyword evidence="3" id="KW-1185">Reference proteome</keyword>
<proteinExistence type="predicted"/>
<reference evidence="2" key="2">
    <citation type="journal article" date="2023" name="Science">
        <title>Genomic signatures of disease resistance in endangered staghorn corals.</title>
        <authorList>
            <person name="Vollmer S.V."/>
            <person name="Selwyn J.D."/>
            <person name="Despard B.A."/>
            <person name="Roesel C.L."/>
        </authorList>
    </citation>
    <scope>NUCLEOTIDE SEQUENCE</scope>
    <source>
        <strain evidence="2">K2</strain>
    </source>
</reference>